<evidence type="ECO:0000256" key="1">
    <source>
        <dbReference type="ARBA" id="ARBA00022448"/>
    </source>
</evidence>
<evidence type="ECO:0000256" key="3">
    <source>
        <dbReference type="ARBA" id="ARBA00022741"/>
    </source>
</evidence>
<dbReference type="AlphaFoldDB" id="A0A941I6N7"/>
<keyword evidence="5" id="KW-1278">Translocase</keyword>
<organism evidence="8 9">
    <name type="scientific">Undibacterium luofuense</name>
    <dbReference type="NCBI Taxonomy" id="2828733"/>
    <lineage>
        <taxon>Bacteria</taxon>
        <taxon>Pseudomonadati</taxon>
        <taxon>Pseudomonadota</taxon>
        <taxon>Betaproteobacteria</taxon>
        <taxon>Burkholderiales</taxon>
        <taxon>Oxalobacteraceae</taxon>
        <taxon>Undibacterium</taxon>
    </lineage>
</organism>
<keyword evidence="9" id="KW-1185">Reference proteome</keyword>
<dbReference type="InterPro" id="IPR003593">
    <property type="entry name" value="AAA+_ATPase"/>
</dbReference>
<dbReference type="SMART" id="SM00382">
    <property type="entry name" value="AAA"/>
    <property type="match status" value="1"/>
</dbReference>
<reference evidence="8" key="1">
    <citation type="submission" date="2021-04" db="EMBL/GenBank/DDBJ databases">
        <title>novel species isolated from subtropical streams in China.</title>
        <authorList>
            <person name="Lu H."/>
        </authorList>
    </citation>
    <scope>NUCLEOTIDE SEQUENCE</scope>
    <source>
        <strain evidence="8">LFS511W</strain>
    </source>
</reference>
<keyword evidence="2" id="KW-1003">Cell membrane</keyword>
<dbReference type="PANTHER" id="PTHR42794">
    <property type="entry name" value="HEMIN IMPORT ATP-BINDING PROTEIN HMUV"/>
    <property type="match status" value="1"/>
</dbReference>
<protein>
    <submittedName>
        <fullName evidence="8">ATP-binding cassette domain-containing protein</fullName>
    </submittedName>
</protein>
<dbReference type="RefSeq" id="WP_212687120.1">
    <property type="nucleotide sequence ID" value="NZ_JAGSPN010000003.1"/>
</dbReference>
<dbReference type="InterPro" id="IPR027417">
    <property type="entry name" value="P-loop_NTPase"/>
</dbReference>
<keyword evidence="1" id="KW-0813">Transport</keyword>
<dbReference type="InterPro" id="IPR003439">
    <property type="entry name" value="ABC_transporter-like_ATP-bd"/>
</dbReference>
<evidence type="ECO:0000313" key="9">
    <source>
        <dbReference type="Proteomes" id="UP000680067"/>
    </source>
</evidence>
<keyword evidence="2" id="KW-0472">Membrane</keyword>
<dbReference type="Gene3D" id="3.40.50.300">
    <property type="entry name" value="P-loop containing nucleotide triphosphate hydrolases"/>
    <property type="match status" value="1"/>
</dbReference>
<sequence length="306" mass="33797">MAAVPEPPAPLLKADMHSIQNEQQTAARLMIRCAGWQQGQATMGPFVLQVRGAERIAILGPSGAGKSSLLKALSGDLPALHKSVFLNGEDFQQYSAQALAEHRAVLMQSHQMAFSLPVELVISLGRIARDADSHQQEVVRQAAQLAEAAHLLQRQYNSLSGGEQARVQLARVFAQLWDRQGAIILVDEPVSALDPGLQSELLHRLQQFASERHHAVIAVLHDVNQALQYFERLWMIRDGQLMADCPATLQAVPQLEQLYQTGWQVLRSADGETVLHCIPPHRRKKIAAPVISFHCRQQQSQAHQGS</sequence>
<dbReference type="PANTHER" id="PTHR42794:SF1">
    <property type="entry name" value="HEMIN IMPORT ATP-BINDING PROTEIN HMUV"/>
    <property type="match status" value="1"/>
</dbReference>
<dbReference type="GO" id="GO:0016887">
    <property type="term" value="F:ATP hydrolysis activity"/>
    <property type="evidence" value="ECO:0007669"/>
    <property type="project" value="InterPro"/>
</dbReference>
<dbReference type="GO" id="GO:0005524">
    <property type="term" value="F:ATP binding"/>
    <property type="evidence" value="ECO:0007669"/>
    <property type="project" value="UniProtKB-KW"/>
</dbReference>
<evidence type="ECO:0000256" key="5">
    <source>
        <dbReference type="ARBA" id="ARBA00022967"/>
    </source>
</evidence>
<evidence type="ECO:0000259" key="7">
    <source>
        <dbReference type="PROSITE" id="PS50893"/>
    </source>
</evidence>
<dbReference type="EMBL" id="JAGSPN010000003">
    <property type="protein sequence ID" value="MBR7781780.1"/>
    <property type="molecule type" value="Genomic_DNA"/>
</dbReference>
<comment type="function">
    <text evidence="6">Part of the ABC transporter complex HmuTUV involved in hemin import. Responsible for energy coupling to the transport system.</text>
</comment>
<proteinExistence type="predicted"/>
<feature type="domain" description="ABC transporter" evidence="7">
    <location>
        <begin position="19"/>
        <end position="263"/>
    </location>
</feature>
<accession>A0A941I6N7</accession>
<evidence type="ECO:0000256" key="4">
    <source>
        <dbReference type="ARBA" id="ARBA00022840"/>
    </source>
</evidence>
<gene>
    <name evidence="8" type="ORF">KDM89_06485</name>
</gene>
<evidence type="ECO:0000313" key="8">
    <source>
        <dbReference type="EMBL" id="MBR7781780.1"/>
    </source>
</evidence>
<dbReference type="InterPro" id="IPR017871">
    <property type="entry name" value="ABC_transporter-like_CS"/>
</dbReference>
<dbReference type="Proteomes" id="UP000680067">
    <property type="component" value="Unassembled WGS sequence"/>
</dbReference>
<evidence type="ECO:0000256" key="6">
    <source>
        <dbReference type="ARBA" id="ARBA00037066"/>
    </source>
</evidence>
<keyword evidence="4 8" id="KW-0067">ATP-binding</keyword>
<dbReference type="PROSITE" id="PS00211">
    <property type="entry name" value="ABC_TRANSPORTER_1"/>
    <property type="match status" value="1"/>
</dbReference>
<dbReference type="SUPFAM" id="SSF52540">
    <property type="entry name" value="P-loop containing nucleoside triphosphate hydrolases"/>
    <property type="match status" value="1"/>
</dbReference>
<name>A0A941I6N7_9BURK</name>
<dbReference type="PROSITE" id="PS50893">
    <property type="entry name" value="ABC_TRANSPORTER_2"/>
    <property type="match status" value="1"/>
</dbReference>
<dbReference type="Pfam" id="PF00005">
    <property type="entry name" value="ABC_tran"/>
    <property type="match status" value="1"/>
</dbReference>
<evidence type="ECO:0000256" key="2">
    <source>
        <dbReference type="ARBA" id="ARBA00022475"/>
    </source>
</evidence>
<comment type="caution">
    <text evidence="8">The sequence shown here is derived from an EMBL/GenBank/DDBJ whole genome shotgun (WGS) entry which is preliminary data.</text>
</comment>
<keyword evidence="3" id="KW-0547">Nucleotide-binding</keyword>